<sequence length="146" mass="16930">MRSLLGLAVPGEGSMTRALSTAQQPGLLMDECRPACERIHSRLRNLFTELHEMDRDDQLPSGNLLSQYVDVLTRYLRVLQHHHNKTLVFRVVRNRFIVIELQEFNKSVADLFVKLLDVDSTPWSKLWKEARCATNLLFVQWCTSFS</sequence>
<proteinExistence type="predicted"/>
<accession>A0A080ZZP8</accession>
<evidence type="ECO:0000313" key="1">
    <source>
        <dbReference type="EMBL" id="ETO72109.1"/>
    </source>
</evidence>
<protein>
    <submittedName>
        <fullName evidence="1">Uncharacterized protein</fullName>
    </submittedName>
</protein>
<dbReference type="OrthoDB" id="90902at2759"/>
<organism evidence="1 2">
    <name type="scientific">Phytophthora nicotianae P1976</name>
    <dbReference type="NCBI Taxonomy" id="1317066"/>
    <lineage>
        <taxon>Eukaryota</taxon>
        <taxon>Sar</taxon>
        <taxon>Stramenopiles</taxon>
        <taxon>Oomycota</taxon>
        <taxon>Peronosporomycetes</taxon>
        <taxon>Peronosporales</taxon>
        <taxon>Peronosporaceae</taxon>
        <taxon>Phytophthora</taxon>
    </lineage>
</organism>
<dbReference type="Proteomes" id="UP000028582">
    <property type="component" value="Unassembled WGS sequence"/>
</dbReference>
<reference evidence="1 2" key="1">
    <citation type="submission" date="2013-11" db="EMBL/GenBank/DDBJ databases">
        <title>The Genome Sequence of Phytophthora parasitica P1976.</title>
        <authorList>
            <consortium name="The Broad Institute Genomics Platform"/>
            <person name="Russ C."/>
            <person name="Tyler B."/>
            <person name="Panabieres F."/>
            <person name="Shan W."/>
            <person name="Tripathy S."/>
            <person name="Grunwald N."/>
            <person name="Machado M."/>
            <person name="Johnson C.S."/>
            <person name="Walker B."/>
            <person name="Young S."/>
            <person name="Zeng Q."/>
            <person name="Gargeya S."/>
            <person name="Fitzgerald M."/>
            <person name="Haas B."/>
            <person name="Abouelleil A."/>
            <person name="Allen A.W."/>
            <person name="Alvarado L."/>
            <person name="Arachchi H.M."/>
            <person name="Berlin A.M."/>
            <person name="Chapman S.B."/>
            <person name="Gainer-Dewar J."/>
            <person name="Goldberg J."/>
            <person name="Griggs A."/>
            <person name="Gujja S."/>
            <person name="Hansen M."/>
            <person name="Howarth C."/>
            <person name="Imamovic A."/>
            <person name="Ireland A."/>
            <person name="Larimer J."/>
            <person name="McCowan C."/>
            <person name="Murphy C."/>
            <person name="Pearson M."/>
            <person name="Poon T.W."/>
            <person name="Priest M."/>
            <person name="Roberts A."/>
            <person name="Saif S."/>
            <person name="Shea T."/>
            <person name="Sisk P."/>
            <person name="Sykes S."/>
            <person name="Wortman J."/>
            <person name="Nusbaum C."/>
            <person name="Birren B."/>
        </authorList>
    </citation>
    <scope>NUCLEOTIDE SEQUENCE [LARGE SCALE GENOMIC DNA]</scope>
    <source>
        <strain evidence="1 2">P1976</strain>
    </source>
</reference>
<feature type="non-terminal residue" evidence="1">
    <location>
        <position position="146"/>
    </location>
</feature>
<dbReference type="AlphaFoldDB" id="A0A080ZZP8"/>
<gene>
    <name evidence="1" type="ORF">F444_11671</name>
</gene>
<comment type="caution">
    <text evidence="1">The sequence shown here is derived from an EMBL/GenBank/DDBJ whole genome shotgun (WGS) entry which is preliminary data.</text>
</comment>
<evidence type="ECO:0000313" key="2">
    <source>
        <dbReference type="Proteomes" id="UP000028582"/>
    </source>
</evidence>
<name>A0A080ZZP8_PHYNI</name>
<dbReference type="EMBL" id="ANJA01002093">
    <property type="protein sequence ID" value="ETO72109.1"/>
    <property type="molecule type" value="Genomic_DNA"/>
</dbReference>